<feature type="transmembrane region" description="Helical" evidence="7">
    <location>
        <begin position="67"/>
        <end position="95"/>
    </location>
</feature>
<dbReference type="SMART" id="SM00382">
    <property type="entry name" value="AAA"/>
    <property type="match status" value="1"/>
</dbReference>
<feature type="domain" description="ABC transporter" evidence="8">
    <location>
        <begin position="353"/>
        <end position="572"/>
    </location>
</feature>
<keyword evidence="5 7" id="KW-1133">Transmembrane helix</keyword>
<dbReference type="Pfam" id="PF00005">
    <property type="entry name" value="ABC_tran"/>
    <property type="match status" value="1"/>
</dbReference>
<keyword evidence="2 7" id="KW-0812">Transmembrane</keyword>
<feature type="transmembrane region" description="Helical" evidence="7">
    <location>
        <begin position="287"/>
        <end position="307"/>
    </location>
</feature>
<dbReference type="PANTHER" id="PTHR24221">
    <property type="entry name" value="ATP-BINDING CASSETTE SUB-FAMILY B"/>
    <property type="match status" value="1"/>
</dbReference>
<dbReference type="PROSITE" id="PS50929">
    <property type="entry name" value="ABC_TM1F"/>
    <property type="match status" value="1"/>
</dbReference>
<dbReference type="Pfam" id="PF00664">
    <property type="entry name" value="ABC_membrane"/>
    <property type="match status" value="1"/>
</dbReference>
<dbReference type="InterPro" id="IPR039421">
    <property type="entry name" value="Type_1_exporter"/>
</dbReference>
<evidence type="ECO:0000256" key="5">
    <source>
        <dbReference type="ARBA" id="ARBA00022989"/>
    </source>
</evidence>
<evidence type="ECO:0000259" key="8">
    <source>
        <dbReference type="PROSITE" id="PS50893"/>
    </source>
</evidence>
<dbReference type="PANTHER" id="PTHR24221:SF654">
    <property type="entry name" value="ATP-BINDING CASSETTE SUB-FAMILY B MEMBER 6"/>
    <property type="match status" value="1"/>
</dbReference>
<dbReference type="InterPro" id="IPR011527">
    <property type="entry name" value="ABC1_TM_dom"/>
</dbReference>
<dbReference type="Proteomes" id="UP001065265">
    <property type="component" value="Chromosome"/>
</dbReference>
<evidence type="ECO:0000256" key="6">
    <source>
        <dbReference type="ARBA" id="ARBA00023136"/>
    </source>
</evidence>
<sequence>MSRSSTFGEVVRLLWKGTEGKVGWTVLLALVVALTEGISITMLIPIVASTSPETAQQAADIPLIGDLIAGASLGLPFLLALFIVLICVQAALNYLRNYYSLHLMQLLSDRLKRSLFHAVSHAEWDAIARRRLSDVNQVFVSGIPRCMTAANAFNMLVQAAILIAIYVAIAAAVSWQMALFAVLVGAALFAAMYPLRRRASRYGHELTEMFQQQSRVTLDFLNGVRLAKTFVAERHFMRSFDGHLGAIRRSTLRFYAQSSLGSLVFQIGVAVFAASFVYLAVEVFDLGLARIAVLLVIFARLAPRFGVLQDQGQQYLSNAPAYAEFTAMMTYFRADQEQQDSADIPPPRLARRIALTGVSKIYENGAQPSLDNVTVTIAAGRITSLLGSSGSGKSTLADIVSGLVTPTAGAMLVDETPIDATNRRVWRSRVATVPQDAFLFDVSLRENMRLAKADASEGEIWSALERARIAALVRSLPDGLDTEVGNRGTRFSGGERQRFAIARALLPDPEILILDEATSALDADNQRKVAETILALRDGGLTILLIAHQPLLADIADDRIVLERGRLQAERA</sequence>
<dbReference type="RefSeq" id="WP_265558268.1">
    <property type="nucleotide sequence ID" value="NZ_CP092471.1"/>
</dbReference>
<feature type="transmembrane region" description="Helical" evidence="7">
    <location>
        <begin position="22"/>
        <end position="47"/>
    </location>
</feature>
<dbReference type="Gene3D" id="1.20.1560.10">
    <property type="entry name" value="ABC transporter type 1, transmembrane domain"/>
    <property type="match status" value="1"/>
</dbReference>
<evidence type="ECO:0000256" key="7">
    <source>
        <dbReference type="SAM" id="Phobius"/>
    </source>
</evidence>
<feature type="domain" description="ABC transmembrane type-1" evidence="9">
    <location>
        <begin position="24"/>
        <end position="317"/>
    </location>
</feature>
<dbReference type="EMBL" id="CP092471">
    <property type="protein sequence ID" value="UVI39087.1"/>
    <property type="molecule type" value="Genomic_DNA"/>
</dbReference>
<keyword evidence="4 10" id="KW-0067">ATP-binding</keyword>
<accession>A0ABY5SX17</accession>
<dbReference type="InterPro" id="IPR003593">
    <property type="entry name" value="AAA+_ATPase"/>
</dbReference>
<evidence type="ECO:0000313" key="11">
    <source>
        <dbReference type="Proteomes" id="UP001065265"/>
    </source>
</evidence>
<evidence type="ECO:0000256" key="2">
    <source>
        <dbReference type="ARBA" id="ARBA00022692"/>
    </source>
</evidence>
<feature type="transmembrane region" description="Helical" evidence="7">
    <location>
        <begin position="177"/>
        <end position="195"/>
    </location>
</feature>
<keyword evidence="3" id="KW-0547">Nucleotide-binding</keyword>
<dbReference type="InterPro" id="IPR027417">
    <property type="entry name" value="P-loop_NTPase"/>
</dbReference>
<evidence type="ECO:0000256" key="4">
    <source>
        <dbReference type="ARBA" id="ARBA00022840"/>
    </source>
</evidence>
<dbReference type="GO" id="GO:0005524">
    <property type="term" value="F:ATP binding"/>
    <property type="evidence" value="ECO:0007669"/>
    <property type="project" value="UniProtKB-KW"/>
</dbReference>
<reference evidence="10" key="1">
    <citation type="submission" date="2022-02" db="EMBL/GenBank/DDBJ databases">
        <title>Qipengyuania spongiae sp. nov., isolated from marine sponge.</title>
        <authorList>
            <person name="Li Z."/>
            <person name="Zhang M."/>
        </authorList>
    </citation>
    <scope>NUCLEOTIDE SEQUENCE</scope>
    <source>
        <strain evidence="10">PHS-Z21</strain>
    </source>
</reference>
<keyword evidence="6 7" id="KW-0472">Membrane</keyword>
<name>A0ABY5SX17_9SPHN</name>
<comment type="subcellular location">
    <subcellularLocation>
        <location evidence="1">Cell membrane</location>
        <topology evidence="1">Multi-pass membrane protein</topology>
    </subcellularLocation>
</comment>
<dbReference type="SUPFAM" id="SSF52540">
    <property type="entry name" value="P-loop containing nucleoside triphosphate hydrolases"/>
    <property type="match status" value="1"/>
</dbReference>
<dbReference type="PROSITE" id="PS00211">
    <property type="entry name" value="ABC_TRANSPORTER_1"/>
    <property type="match status" value="1"/>
</dbReference>
<dbReference type="InterPro" id="IPR017871">
    <property type="entry name" value="ABC_transporter-like_CS"/>
</dbReference>
<evidence type="ECO:0000256" key="3">
    <source>
        <dbReference type="ARBA" id="ARBA00022741"/>
    </source>
</evidence>
<keyword evidence="11" id="KW-1185">Reference proteome</keyword>
<feature type="transmembrane region" description="Helical" evidence="7">
    <location>
        <begin position="152"/>
        <end position="171"/>
    </location>
</feature>
<dbReference type="SUPFAM" id="SSF90123">
    <property type="entry name" value="ABC transporter transmembrane region"/>
    <property type="match status" value="1"/>
</dbReference>
<evidence type="ECO:0000259" key="9">
    <source>
        <dbReference type="PROSITE" id="PS50929"/>
    </source>
</evidence>
<dbReference type="Gene3D" id="3.40.50.300">
    <property type="entry name" value="P-loop containing nucleotide triphosphate hydrolases"/>
    <property type="match status" value="1"/>
</dbReference>
<evidence type="ECO:0000313" key="10">
    <source>
        <dbReference type="EMBL" id="UVI39087.1"/>
    </source>
</evidence>
<dbReference type="InterPro" id="IPR036640">
    <property type="entry name" value="ABC1_TM_sf"/>
</dbReference>
<organism evidence="10 11">
    <name type="scientific">Qipengyuania spongiae</name>
    <dbReference type="NCBI Taxonomy" id="2909673"/>
    <lineage>
        <taxon>Bacteria</taxon>
        <taxon>Pseudomonadati</taxon>
        <taxon>Pseudomonadota</taxon>
        <taxon>Alphaproteobacteria</taxon>
        <taxon>Sphingomonadales</taxon>
        <taxon>Erythrobacteraceae</taxon>
        <taxon>Qipengyuania</taxon>
    </lineage>
</organism>
<proteinExistence type="predicted"/>
<dbReference type="CDD" id="cd03228">
    <property type="entry name" value="ABCC_MRP_Like"/>
    <property type="match status" value="1"/>
</dbReference>
<evidence type="ECO:0000256" key="1">
    <source>
        <dbReference type="ARBA" id="ARBA00004651"/>
    </source>
</evidence>
<feature type="transmembrane region" description="Helical" evidence="7">
    <location>
        <begin position="258"/>
        <end position="281"/>
    </location>
</feature>
<protein>
    <submittedName>
        <fullName evidence="10">ABC transporter ATP-binding protein/permease</fullName>
    </submittedName>
</protein>
<gene>
    <name evidence="10" type="ORF">L1F33_12745</name>
</gene>
<dbReference type="InterPro" id="IPR003439">
    <property type="entry name" value="ABC_transporter-like_ATP-bd"/>
</dbReference>
<dbReference type="PROSITE" id="PS50893">
    <property type="entry name" value="ABC_TRANSPORTER_2"/>
    <property type="match status" value="1"/>
</dbReference>